<dbReference type="PANTHER" id="PTHR34107">
    <property type="entry name" value="SLL0198 PROTEIN-RELATED"/>
    <property type="match status" value="1"/>
</dbReference>
<keyword evidence="2" id="KW-0255">Endonuclease</keyword>
<comment type="caution">
    <text evidence="2">The sequence shown here is derived from an EMBL/GenBank/DDBJ whole genome shotgun (WGS) entry which is preliminary data.</text>
</comment>
<evidence type="ECO:0000313" key="2">
    <source>
        <dbReference type="EMBL" id="MBE9252613.1"/>
    </source>
</evidence>
<dbReference type="CDD" id="cd06260">
    <property type="entry name" value="DUF820-like"/>
    <property type="match status" value="1"/>
</dbReference>
<dbReference type="InterPro" id="IPR008538">
    <property type="entry name" value="Uma2"/>
</dbReference>
<accession>A0ABR9VMN7</accession>
<dbReference type="Proteomes" id="UP000658720">
    <property type="component" value="Unassembled WGS sequence"/>
</dbReference>
<organism evidence="2 3">
    <name type="scientific">Synechocystis salina LEGE 00031</name>
    <dbReference type="NCBI Taxonomy" id="1828736"/>
    <lineage>
        <taxon>Bacteria</taxon>
        <taxon>Bacillati</taxon>
        <taxon>Cyanobacteriota</taxon>
        <taxon>Cyanophyceae</taxon>
        <taxon>Synechococcales</taxon>
        <taxon>Merismopediaceae</taxon>
        <taxon>Synechocystis</taxon>
    </lineage>
</organism>
<dbReference type="PANTHER" id="PTHR34107:SF7">
    <property type="entry name" value="SLR2092 PROTEIN"/>
    <property type="match status" value="1"/>
</dbReference>
<evidence type="ECO:0000313" key="3">
    <source>
        <dbReference type="Proteomes" id="UP000658720"/>
    </source>
</evidence>
<keyword evidence="3" id="KW-1185">Reference proteome</keyword>
<protein>
    <submittedName>
        <fullName evidence="2">Uma2 family endonuclease</fullName>
    </submittedName>
</protein>
<dbReference type="InterPro" id="IPR011335">
    <property type="entry name" value="Restrct_endonuc-II-like"/>
</dbReference>
<dbReference type="Gene3D" id="3.90.1570.10">
    <property type="entry name" value="tt1808, chain A"/>
    <property type="match status" value="1"/>
</dbReference>
<gene>
    <name evidence="2" type="ORF">IQ217_01850</name>
</gene>
<dbReference type="InterPro" id="IPR012296">
    <property type="entry name" value="Nuclease_put_TT1808"/>
</dbReference>
<dbReference type="Pfam" id="PF05685">
    <property type="entry name" value="Uma2"/>
    <property type="match status" value="1"/>
</dbReference>
<dbReference type="SUPFAM" id="SSF52980">
    <property type="entry name" value="Restriction endonuclease-like"/>
    <property type="match status" value="1"/>
</dbReference>
<sequence length="200" mass="22658">MTRLLVQISSEPLTIDFPSIVSMTEQQFYEFCLANRGLRIERTAKGEVIIMPPAFSDTGNRNFNLAAQLWKWIEQDGTGLGFDSSSGFTLPNGAIRSPDVAWIKLTKWNQLTNKQKASFAPICPDFVVELRSSSDTLSSLQKKMDEYIANGTRLAWLIDRQNHQVHVYRPHQDPEILDNPLTVSAEPELVGFELTMAKIW</sequence>
<reference evidence="2 3" key="1">
    <citation type="submission" date="2020-10" db="EMBL/GenBank/DDBJ databases">
        <authorList>
            <person name="Castelo-Branco R."/>
            <person name="Eusebio N."/>
            <person name="Adriana R."/>
            <person name="Vieira A."/>
            <person name="Brugerolle De Fraissinette N."/>
            <person name="Rezende De Castro R."/>
            <person name="Schneider M.P."/>
            <person name="Vasconcelos V."/>
            <person name="Leao P.N."/>
        </authorList>
    </citation>
    <scope>NUCLEOTIDE SEQUENCE [LARGE SCALE GENOMIC DNA]</scope>
    <source>
        <strain evidence="2 3">LEGE 00031</strain>
    </source>
</reference>
<dbReference type="GO" id="GO:0004519">
    <property type="term" value="F:endonuclease activity"/>
    <property type="evidence" value="ECO:0007669"/>
    <property type="project" value="UniProtKB-KW"/>
</dbReference>
<proteinExistence type="predicted"/>
<name>A0ABR9VMN7_9SYNC</name>
<evidence type="ECO:0000259" key="1">
    <source>
        <dbReference type="Pfam" id="PF05685"/>
    </source>
</evidence>
<dbReference type="EMBL" id="JADEVV010000003">
    <property type="protein sequence ID" value="MBE9252613.1"/>
    <property type="molecule type" value="Genomic_DNA"/>
</dbReference>
<keyword evidence="2" id="KW-0540">Nuclease</keyword>
<feature type="domain" description="Putative restriction endonuclease" evidence="1">
    <location>
        <begin position="26"/>
        <end position="197"/>
    </location>
</feature>
<keyword evidence="2" id="KW-0378">Hydrolase</keyword>